<organism evidence="1 2">
    <name type="scientific">Dimorphilus gyrociliatus</name>
    <dbReference type="NCBI Taxonomy" id="2664684"/>
    <lineage>
        <taxon>Eukaryota</taxon>
        <taxon>Metazoa</taxon>
        <taxon>Spiralia</taxon>
        <taxon>Lophotrochozoa</taxon>
        <taxon>Annelida</taxon>
        <taxon>Polychaeta</taxon>
        <taxon>Polychaeta incertae sedis</taxon>
        <taxon>Dinophilidae</taxon>
        <taxon>Dimorphilus</taxon>
    </lineage>
</organism>
<dbReference type="OrthoDB" id="429813at2759"/>
<dbReference type="EMBL" id="CAJFCJ010000002">
    <property type="protein sequence ID" value="CAD5112478.1"/>
    <property type="molecule type" value="Genomic_DNA"/>
</dbReference>
<evidence type="ECO:0000313" key="2">
    <source>
        <dbReference type="Proteomes" id="UP000549394"/>
    </source>
</evidence>
<evidence type="ECO:0000313" key="1">
    <source>
        <dbReference type="EMBL" id="CAD5112478.1"/>
    </source>
</evidence>
<dbReference type="PANTHER" id="PTHR36451:SF1">
    <property type="entry name" value="OMEGA-HYDROXY-BETA-DIHYDROMENAQUINONE-9 SULFOTRANSFERASE STF3"/>
    <property type="match status" value="1"/>
</dbReference>
<dbReference type="Pfam" id="PF13469">
    <property type="entry name" value="Sulfotransfer_3"/>
    <property type="match status" value="1"/>
</dbReference>
<dbReference type="SUPFAM" id="SSF52540">
    <property type="entry name" value="P-loop containing nucleoside triphosphate hydrolases"/>
    <property type="match status" value="1"/>
</dbReference>
<dbReference type="Gene3D" id="3.40.50.300">
    <property type="entry name" value="P-loop containing nucleotide triphosphate hydrolases"/>
    <property type="match status" value="1"/>
</dbReference>
<accession>A0A7I8V7Z4</accession>
<sequence>MFTFFGIRLNSFSFQEFYSSLPDSLKELLKREQHTQEALTILFNEIDEKREISLSGYIRLKSEITSSLINKDKIIQAVEVHPEIEDVPFEKPVFIITLPRTGSTFLHLLMSKDKRWKAPALWEMISSIPFPEEPTTETNEKTILNFDKSLKFRRYLVGSKEIMAAHGTTMKDPEELANLLKAEGIFVLIPKMLNLPKYSKFIEKIKFDDHIKIYKSIKRSLQAIAFQQNMKNRRFLLMHHLNSNVNLKALFTVFKDAQFITIHRNVEQVISSITNLTIYDSKLFQSPLSRNVKFISDFLTEKYLKEVRKYDLRRSIEEIKNCSFQRAIDINFKDLVQNPLEILREIYKQVNMEYNDECDEIFTKYLADSHKNKTSYKHINDFLLDGERIRRECQSYSKKYKIY</sequence>
<dbReference type="AlphaFoldDB" id="A0A7I8V7Z4"/>
<reference evidence="1 2" key="1">
    <citation type="submission" date="2020-08" db="EMBL/GenBank/DDBJ databases">
        <authorList>
            <person name="Hejnol A."/>
        </authorList>
    </citation>
    <scope>NUCLEOTIDE SEQUENCE [LARGE SCALE GENOMIC DNA]</scope>
</reference>
<dbReference type="Proteomes" id="UP000549394">
    <property type="component" value="Unassembled WGS sequence"/>
</dbReference>
<comment type="caution">
    <text evidence="1">The sequence shown here is derived from an EMBL/GenBank/DDBJ whole genome shotgun (WGS) entry which is preliminary data.</text>
</comment>
<proteinExistence type="predicted"/>
<dbReference type="InterPro" id="IPR027417">
    <property type="entry name" value="P-loop_NTPase"/>
</dbReference>
<dbReference type="InterPro" id="IPR052736">
    <property type="entry name" value="Stf3_sulfotransferase"/>
</dbReference>
<gene>
    <name evidence="1" type="ORF">DGYR_LOCUS1609</name>
</gene>
<dbReference type="PANTHER" id="PTHR36451">
    <property type="entry name" value="PAPS-DEPENDENT SULFOTRANSFERASE STF3"/>
    <property type="match status" value="1"/>
</dbReference>
<name>A0A7I8V7Z4_9ANNE</name>
<protein>
    <submittedName>
        <fullName evidence="1">Uncharacterized protein</fullName>
    </submittedName>
</protein>
<keyword evidence="2" id="KW-1185">Reference proteome</keyword>